<dbReference type="Proteomes" id="UP000663720">
    <property type="component" value="Chromosome"/>
</dbReference>
<dbReference type="KEGG" id="dli:dnl_16300"/>
<reference evidence="1" key="1">
    <citation type="journal article" date="2021" name="Microb. Physiol.">
        <title>Proteogenomic Insights into the Physiology of Marine, Sulfate-Reducing, Filamentous Desulfonema limicola and Desulfonema magnum.</title>
        <authorList>
            <person name="Schnaars V."/>
            <person name="Wohlbrand L."/>
            <person name="Scheve S."/>
            <person name="Hinrichs C."/>
            <person name="Reinhardt R."/>
            <person name="Rabus R."/>
        </authorList>
    </citation>
    <scope>NUCLEOTIDE SEQUENCE</scope>
    <source>
        <strain evidence="1">5ac10</strain>
    </source>
</reference>
<gene>
    <name evidence="1" type="ORF">dnl_16300</name>
</gene>
<name>A0A975GFL6_9BACT</name>
<sequence length="44" mass="4734">MPSRASLSSRLHTADTSGVSACLSRKLSAIKTVPGYTRLWLLDS</sequence>
<keyword evidence="2" id="KW-1185">Reference proteome</keyword>
<evidence type="ECO:0000313" key="2">
    <source>
        <dbReference type="Proteomes" id="UP000663720"/>
    </source>
</evidence>
<dbReference type="AlphaFoldDB" id="A0A975GFL6"/>
<accession>A0A975GFL6</accession>
<protein>
    <submittedName>
        <fullName evidence="1">Uncharacterized protein</fullName>
    </submittedName>
</protein>
<evidence type="ECO:0000313" key="1">
    <source>
        <dbReference type="EMBL" id="QTA79363.1"/>
    </source>
</evidence>
<organism evidence="1 2">
    <name type="scientific">Desulfonema limicola</name>
    <dbReference type="NCBI Taxonomy" id="45656"/>
    <lineage>
        <taxon>Bacteria</taxon>
        <taxon>Pseudomonadati</taxon>
        <taxon>Thermodesulfobacteriota</taxon>
        <taxon>Desulfobacteria</taxon>
        <taxon>Desulfobacterales</taxon>
        <taxon>Desulfococcaceae</taxon>
        <taxon>Desulfonema</taxon>
    </lineage>
</organism>
<dbReference type="EMBL" id="CP061799">
    <property type="protein sequence ID" value="QTA79363.1"/>
    <property type="molecule type" value="Genomic_DNA"/>
</dbReference>
<proteinExistence type="predicted"/>